<comment type="caution">
    <text evidence="1">The sequence shown here is derived from an EMBL/GenBank/DDBJ whole genome shotgun (WGS) entry which is preliminary data.</text>
</comment>
<name>A0A0F9VFI7_9ZZZZ</name>
<dbReference type="EMBL" id="LAZR01000051">
    <property type="protein sequence ID" value="KKN98557.1"/>
    <property type="molecule type" value="Genomic_DNA"/>
</dbReference>
<dbReference type="AlphaFoldDB" id="A0A0F9VFI7"/>
<sequence>MDKLEIRYRRFKNKARQDVDVIALQIFRVTDPLIEQKYSHVTDYSLRKKRKDSPLKIKEWDGSDTLLNGNMSVDQYMKMILDTWKGPCNSHADIVIKLEEGTVLQAPSRRVSQDPVILDPNQHELAKGWVTYDTVYISQEDMRSSFTNHYPLFKDLIEIVKRSIEVREDVKRGQSIRA</sequence>
<protein>
    <submittedName>
        <fullName evidence="1">Uncharacterized protein</fullName>
    </submittedName>
</protein>
<proteinExistence type="predicted"/>
<evidence type="ECO:0000313" key="1">
    <source>
        <dbReference type="EMBL" id="KKN98557.1"/>
    </source>
</evidence>
<organism evidence="1">
    <name type="scientific">marine sediment metagenome</name>
    <dbReference type="NCBI Taxonomy" id="412755"/>
    <lineage>
        <taxon>unclassified sequences</taxon>
        <taxon>metagenomes</taxon>
        <taxon>ecological metagenomes</taxon>
    </lineage>
</organism>
<reference evidence="1" key="1">
    <citation type="journal article" date="2015" name="Nature">
        <title>Complex archaea that bridge the gap between prokaryotes and eukaryotes.</title>
        <authorList>
            <person name="Spang A."/>
            <person name="Saw J.H."/>
            <person name="Jorgensen S.L."/>
            <person name="Zaremba-Niedzwiedzka K."/>
            <person name="Martijn J."/>
            <person name="Lind A.E."/>
            <person name="van Eijk R."/>
            <person name="Schleper C."/>
            <person name="Guy L."/>
            <person name="Ettema T.J."/>
        </authorList>
    </citation>
    <scope>NUCLEOTIDE SEQUENCE</scope>
</reference>
<gene>
    <name evidence="1" type="ORF">LCGC14_0146690</name>
</gene>
<accession>A0A0F9VFI7</accession>